<keyword evidence="1" id="KW-1133">Transmembrane helix</keyword>
<dbReference type="Proteomes" id="UP000254235">
    <property type="component" value="Unassembled WGS sequence"/>
</dbReference>
<evidence type="ECO:0000313" key="2">
    <source>
        <dbReference type="EMBL" id="SUC37672.1"/>
    </source>
</evidence>
<dbReference type="InterPro" id="IPR046568">
    <property type="entry name" value="DUF6722"/>
</dbReference>
<feature type="transmembrane region" description="Helical" evidence="1">
    <location>
        <begin position="23"/>
        <end position="44"/>
    </location>
</feature>
<keyword evidence="1" id="KW-0812">Transmembrane</keyword>
<name>A0A379G9U7_9BACT</name>
<dbReference type="AlphaFoldDB" id="A0A379G9U7"/>
<reference evidence="2 3" key="1">
    <citation type="submission" date="2018-06" db="EMBL/GenBank/DDBJ databases">
        <authorList>
            <consortium name="Pathogen Informatics"/>
            <person name="Doyle S."/>
        </authorList>
    </citation>
    <scope>NUCLEOTIDE SEQUENCE [LARGE SCALE GENOMIC DNA]</scope>
    <source>
        <strain evidence="2 3">NCTC13043</strain>
    </source>
</reference>
<sequence>MDIAKYMVTALLLSTAFGSMDRLWVLVCVVLGAALTLCWGLYLIEKDSNKKKGE</sequence>
<gene>
    <name evidence="2" type="ORF">NCTC13043_02168</name>
</gene>
<dbReference type="EMBL" id="UGTP01000003">
    <property type="protein sequence ID" value="SUC37672.1"/>
    <property type="molecule type" value="Genomic_DNA"/>
</dbReference>
<proteinExistence type="predicted"/>
<keyword evidence="1" id="KW-0472">Membrane</keyword>
<accession>A0A379G9U7</accession>
<evidence type="ECO:0000256" key="1">
    <source>
        <dbReference type="SAM" id="Phobius"/>
    </source>
</evidence>
<dbReference type="Pfam" id="PF20482">
    <property type="entry name" value="DUF6722"/>
    <property type="match status" value="1"/>
</dbReference>
<evidence type="ECO:0000313" key="3">
    <source>
        <dbReference type="Proteomes" id="UP000254235"/>
    </source>
</evidence>
<organism evidence="2 3">
    <name type="scientific">Prevotella pallens</name>
    <dbReference type="NCBI Taxonomy" id="60133"/>
    <lineage>
        <taxon>Bacteria</taxon>
        <taxon>Pseudomonadati</taxon>
        <taxon>Bacteroidota</taxon>
        <taxon>Bacteroidia</taxon>
        <taxon>Bacteroidales</taxon>
        <taxon>Prevotellaceae</taxon>
        <taxon>Prevotella</taxon>
    </lineage>
</organism>
<protein>
    <submittedName>
        <fullName evidence="2">Uncharacterized protein</fullName>
    </submittedName>
</protein>